<sequence length="351" mass="37871">MIIESDLKLDFKDVLIRPKRSTLQSRNDVDVNRTFTFLHTQRDWTGFPLIAANMDVTGSMGMARALSRFGAMTALHKHYKADELVEFFQAEAESAVQSNVFYSMGIADADHDKFRAVKAKAPVGKICLDVANGYTERFVEVIARLREENPETVIMAGNVVTGDMTEALLLAGADIVKVGIGPGSVCTTRKMTGVGYPQLSAIIECADAAHGLKGQVCGDGGCTVPGDISKAYGAGADFVMLGGMLAGHDECEGEIRYEDNDGNRVPVAMIFYGMSSDTAMHKYSGGVASYRASEGKTVEVPYRGPVENTMQEIMGGVRSMMTYIGATRLKEVPKRTTFVRVGAQLNTVFGG</sequence>
<dbReference type="EC" id="1.7.1.7" evidence="7"/>
<keyword evidence="3 7" id="KW-0630">Potassium</keyword>
<evidence type="ECO:0000256" key="2">
    <source>
        <dbReference type="ARBA" id="ARBA00022857"/>
    </source>
</evidence>
<comment type="catalytic activity">
    <reaction evidence="6 7 10">
        <text>IMP + NH4(+) + NADP(+) = GMP + NADPH + 2 H(+)</text>
        <dbReference type="Rhea" id="RHEA:17185"/>
        <dbReference type="ChEBI" id="CHEBI:15378"/>
        <dbReference type="ChEBI" id="CHEBI:28938"/>
        <dbReference type="ChEBI" id="CHEBI:57783"/>
        <dbReference type="ChEBI" id="CHEBI:58053"/>
        <dbReference type="ChEBI" id="CHEBI:58115"/>
        <dbReference type="ChEBI" id="CHEBI:58349"/>
        <dbReference type="EC" id="1.7.1.7"/>
    </reaction>
</comment>
<feature type="binding site" evidence="7">
    <location>
        <begin position="216"/>
        <end position="239"/>
    </location>
    <ligand>
        <name>NADP(+)</name>
        <dbReference type="ChEBI" id="CHEBI:58349"/>
    </ligand>
</feature>
<dbReference type="GO" id="GO:0003920">
    <property type="term" value="F:GMP reductase activity"/>
    <property type="evidence" value="ECO:0007669"/>
    <property type="project" value="UniProtKB-UniRule"/>
</dbReference>
<feature type="binding site" evidence="7 9">
    <location>
        <position position="183"/>
    </location>
    <ligand>
        <name>K(+)</name>
        <dbReference type="ChEBI" id="CHEBI:29103"/>
    </ligand>
</feature>
<evidence type="ECO:0000256" key="5">
    <source>
        <dbReference type="ARBA" id="ARBA00037691"/>
    </source>
</evidence>
<evidence type="ECO:0000256" key="10">
    <source>
        <dbReference type="RuleBase" id="RU003929"/>
    </source>
</evidence>
<dbReference type="NCBIfam" id="NF003470">
    <property type="entry name" value="PRK05096.1"/>
    <property type="match status" value="1"/>
</dbReference>
<keyword evidence="1 7" id="KW-0479">Metal-binding</keyword>
<dbReference type="PANTHER" id="PTHR43170:SF5">
    <property type="entry name" value="GMP REDUCTASE"/>
    <property type="match status" value="1"/>
</dbReference>
<evidence type="ECO:0000256" key="1">
    <source>
        <dbReference type="ARBA" id="ARBA00022723"/>
    </source>
</evidence>
<dbReference type="PIRSF" id="PIRSF000235">
    <property type="entry name" value="GMP_reductase"/>
    <property type="match status" value="1"/>
</dbReference>
<dbReference type="STRING" id="1226968.A6A40_13480"/>
<organism evidence="12 13">
    <name type="scientific">Azospirillum humicireducens</name>
    <dbReference type="NCBI Taxonomy" id="1226968"/>
    <lineage>
        <taxon>Bacteria</taxon>
        <taxon>Pseudomonadati</taxon>
        <taxon>Pseudomonadota</taxon>
        <taxon>Alphaproteobacteria</taxon>
        <taxon>Rhodospirillales</taxon>
        <taxon>Azospirillaceae</taxon>
        <taxon>Azospirillum</taxon>
    </lineage>
</organism>
<proteinExistence type="inferred from homology"/>
<dbReference type="InterPro" id="IPR005993">
    <property type="entry name" value="GMPR"/>
</dbReference>
<dbReference type="InterPro" id="IPR001093">
    <property type="entry name" value="IMP_DH_GMPRt"/>
</dbReference>
<dbReference type="Pfam" id="PF00478">
    <property type="entry name" value="IMPDH"/>
    <property type="match status" value="1"/>
</dbReference>
<dbReference type="GO" id="GO:0046872">
    <property type="term" value="F:metal ion binding"/>
    <property type="evidence" value="ECO:0007669"/>
    <property type="project" value="UniProtKB-KW"/>
</dbReference>
<keyword evidence="13" id="KW-1185">Reference proteome</keyword>
<dbReference type="InterPro" id="IPR015875">
    <property type="entry name" value="IMP_DH/GMP_Rdtase_CS"/>
</dbReference>
<dbReference type="GO" id="GO:1902560">
    <property type="term" value="C:GMP reductase complex"/>
    <property type="evidence" value="ECO:0007669"/>
    <property type="project" value="InterPro"/>
</dbReference>
<evidence type="ECO:0000259" key="11">
    <source>
        <dbReference type="Pfam" id="PF00478"/>
    </source>
</evidence>
<dbReference type="RefSeq" id="WP_063635843.1">
    <property type="nucleotide sequence ID" value="NZ_CP015285.1"/>
</dbReference>
<dbReference type="InterPro" id="IPR013785">
    <property type="entry name" value="Aldolase_TIM"/>
</dbReference>
<dbReference type="InterPro" id="IPR050139">
    <property type="entry name" value="GMP_reductase"/>
</dbReference>
<dbReference type="PROSITE" id="PS00487">
    <property type="entry name" value="IMP_DH_GMP_RED"/>
    <property type="match status" value="1"/>
</dbReference>
<dbReference type="NCBIfam" id="TIGR01305">
    <property type="entry name" value="GMP_reduct_1"/>
    <property type="match status" value="1"/>
</dbReference>
<reference evidence="12 13" key="1">
    <citation type="journal article" date="2013" name="Int. J. Syst. Evol. Microbiol.">
        <title>Azospirillum humicireducens sp. nov., a nitrogen-fixing bacterium isolated from a microbial fuel cell.</title>
        <authorList>
            <person name="Zhou S."/>
            <person name="Han L."/>
            <person name="Wang Y."/>
            <person name="Yang G."/>
            <person name="Zhuang L."/>
            <person name="Hu P."/>
        </authorList>
    </citation>
    <scope>NUCLEOTIDE SEQUENCE [LARGE SCALE GENOMIC DNA]</scope>
    <source>
        <strain evidence="12 13">SgZ-5</strain>
    </source>
</reference>
<evidence type="ECO:0000313" key="12">
    <source>
        <dbReference type="EMBL" id="ANC92804.1"/>
    </source>
</evidence>
<evidence type="ECO:0000256" key="3">
    <source>
        <dbReference type="ARBA" id="ARBA00022958"/>
    </source>
</evidence>
<dbReference type="OrthoDB" id="9805398at2"/>
<dbReference type="PANTHER" id="PTHR43170">
    <property type="entry name" value="GMP REDUCTASE"/>
    <property type="match status" value="1"/>
</dbReference>
<dbReference type="Gene3D" id="3.20.20.70">
    <property type="entry name" value="Aldolase class I"/>
    <property type="match status" value="1"/>
</dbReference>
<dbReference type="Proteomes" id="UP000077405">
    <property type="component" value="Chromosome"/>
</dbReference>
<dbReference type="GO" id="GO:0006163">
    <property type="term" value="P:purine nucleotide metabolic process"/>
    <property type="evidence" value="ECO:0007669"/>
    <property type="project" value="UniProtKB-UniRule"/>
</dbReference>
<evidence type="ECO:0000256" key="4">
    <source>
        <dbReference type="ARBA" id="ARBA00023002"/>
    </source>
</evidence>
<dbReference type="CDD" id="cd00381">
    <property type="entry name" value="IMPDH"/>
    <property type="match status" value="1"/>
</dbReference>
<feature type="domain" description="IMP dehydrogenase/GMP reductase" evidence="11">
    <location>
        <begin position="9"/>
        <end position="342"/>
    </location>
</feature>
<comment type="subunit">
    <text evidence="7">Homotetramer.</text>
</comment>
<dbReference type="HAMAP" id="MF_00596">
    <property type="entry name" value="GMP_reduct_type1"/>
    <property type="match status" value="1"/>
</dbReference>
<name>A0A160JIP9_9PROT</name>
<evidence type="ECO:0000256" key="6">
    <source>
        <dbReference type="ARBA" id="ARBA00048616"/>
    </source>
</evidence>
<dbReference type="AlphaFoldDB" id="A0A160JIP9"/>
<evidence type="ECO:0000313" key="13">
    <source>
        <dbReference type="Proteomes" id="UP000077405"/>
    </source>
</evidence>
<accession>A0A160JIP9</accession>
<dbReference type="SMART" id="SM01240">
    <property type="entry name" value="IMPDH"/>
    <property type="match status" value="1"/>
</dbReference>
<dbReference type="SUPFAM" id="SSF51412">
    <property type="entry name" value="Inosine monophosphate dehydrogenase (IMPDH)"/>
    <property type="match status" value="1"/>
</dbReference>
<dbReference type="EMBL" id="CP015285">
    <property type="protein sequence ID" value="ANC92804.1"/>
    <property type="molecule type" value="Genomic_DNA"/>
</dbReference>
<keyword evidence="2 7" id="KW-0521">NADP</keyword>
<protein>
    <recommendedName>
        <fullName evidence="7">GMP reductase</fullName>
        <ecNumber evidence="7">1.7.1.7</ecNumber>
    </recommendedName>
    <alternativeName>
        <fullName evidence="7">Guanosine 5'-monophosphate oxidoreductase</fullName>
        <shortName evidence="7">Guanosine monophosphate reductase</shortName>
    </alternativeName>
</protein>
<feature type="binding site" evidence="7 9">
    <location>
        <position position="181"/>
    </location>
    <ligand>
        <name>K(+)</name>
        <dbReference type="ChEBI" id="CHEBI:29103"/>
    </ligand>
</feature>
<gene>
    <name evidence="7" type="primary">guaC</name>
    <name evidence="12" type="ORF">A6A40_13480</name>
</gene>
<comment type="similarity">
    <text evidence="7">Belongs to the IMPDH/GMPR family. GuaC type 1 subfamily.</text>
</comment>
<keyword evidence="4 7" id="KW-0560">Oxidoreductase</keyword>
<evidence type="ECO:0000256" key="8">
    <source>
        <dbReference type="PIRSR" id="PIRSR000235-1"/>
    </source>
</evidence>
<feature type="active site" description="Thioimidate intermediate" evidence="7 8">
    <location>
        <position position="186"/>
    </location>
</feature>
<evidence type="ECO:0000256" key="7">
    <source>
        <dbReference type="HAMAP-Rule" id="MF_00596"/>
    </source>
</evidence>
<comment type="function">
    <text evidence="5 7 10">Catalyzes the irreversible NADPH-dependent deamination of GMP to IMP. It functions in the conversion of nucleobase, nucleoside and nucleotide derivatives of G to A nucleotides, and in maintaining the intracellular balance of A and G nucleotides.</text>
</comment>
<evidence type="ECO:0000256" key="9">
    <source>
        <dbReference type="PIRSR" id="PIRSR000235-3"/>
    </source>
</evidence>
<dbReference type="KEGG" id="ahu:A6A40_13480"/>
<comment type="caution">
    <text evidence="7">Lacks conserved residue(s) required for the propagation of feature annotation.</text>
</comment>